<dbReference type="InterPro" id="IPR036249">
    <property type="entry name" value="Thioredoxin-like_sf"/>
</dbReference>
<name>Q22LV8_TETTS</name>
<dbReference type="Proteomes" id="UP000009168">
    <property type="component" value="Unassembled WGS sequence"/>
</dbReference>
<gene>
    <name evidence="3" type="ORF">TTHERM_00041590</name>
</gene>
<dbReference type="InterPro" id="IPR004046">
    <property type="entry name" value="GST_C"/>
</dbReference>
<dbReference type="AlphaFoldDB" id="Q22LV8"/>
<dbReference type="PANTHER" id="PTHR43986:SF1">
    <property type="entry name" value="ELONGATION FACTOR 1-GAMMA"/>
    <property type="match status" value="1"/>
</dbReference>
<dbReference type="InterPro" id="IPR050802">
    <property type="entry name" value="EF-GSTs"/>
</dbReference>
<dbReference type="InterPro" id="IPR040079">
    <property type="entry name" value="Glutathione_S-Trfase"/>
</dbReference>
<dbReference type="GO" id="GO:0005737">
    <property type="term" value="C:cytoplasm"/>
    <property type="evidence" value="ECO:0007669"/>
    <property type="project" value="TreeGrafter"/>
</dbReference>
<feature type="domain" description="GST N-terminal" evidence="1">
    <location>
        <begin position="2"/>
        <end position="82"/>
    </location>
</feature>
<proteinExistence type="predicted"/>
<dbReference type="eggNOG" id="KOG0867">
    <property type="taxonomic scope" value="Eukaryota"/>
</dbReference>
<evidence type="ECO:0000259" key="1">
    <source>
        <dbReference type="PROSITE" id="PS50404"/>
    </source>
</evidence>
<feature type="domain" description="GST C-terminal" evidence="2">
    <location>
        <begin position="85"/>
        <end position="217"/>
    </location>
</feature>
<dbReference type="GO" id="GO:0006414">
    <property type="term" value="P:translational elongation"/>
    <property type="evidence" value="ECO:0007669"/>
    <property type="project" value="TreeGrafter"/>
</dbReference>
<reference evidence="4" key="1">
    <citation type="journal article" date="2006" name="PLoS Biol.">
        <title>Macronuclear genome sequence of the ciliate Tetrahymena thermophila, a model eukaryote.</title>
        <authorList>
            <person name="Eisen J.A."/>
            <person name="Coyne R.S."/>
            <person name="Wu M."/>
            <person name="Wu D."/>
            <person name="Thiagarajan M."/>
            <person name="Wortman J.R."/>
            <person name="Badger J.H."/>
            <person name="Ren Q."/>
            <person name="Amedeo P."/>
            <person name="Jones K.M."/>
            <person name="Tallon L.J."/>
            <person name="Delcher A.L."/>
            <person name="Salzberg S.L."/>
            <person name="Silva J.C."/>
            <person name="Haas B.J."/>
            <person name="Majoros W.H."/>
            <person name="Farzad M."/>
            <person name="Carlton J.M."/>
            <person name="Smith R.K. Jr."/>
            <person name="Garg J."/>
            <person name="Pearlman R.E."/>
            <person name="Karrer K.M."/>
            <person name="Sun L."/>
            <person name="Manning G."/>
            <person name="Elde N.C."/>
            <person name="Turkewitz A.P."/>
            <person name="Asai D.J."/>
            <person name="Wilkes D.E."/>
            <person name="Wang Y."/>
            <person name="Cai H."/>
            <person name="Collins K."/>
            <person name="Stewart B.A."/>
            <person name="Lee S.R."/>
            <person name="Wilamowska K."/>
            <person name="Weinberg Z."/>
            <person name="Ruzzo W.L."/>
            <person name="Wloga D."/>
            <person name="Gaertig J."/>
            <person name="Frankel J."/>
            <person name="Tsao C.-C."/>
            <person name="Gorovsky M.A."/>
            <person name="Keeling P.J."/>
            <person name="Waller R.F."/>
            <person name="Patron N.J."/>
            <person name="Cherry J.M."/>
            <person name="Stover N.A."/>
            <person name="Krieger C.J."/>
            <person name="del Toro C."/>
            <person name="Ryder H.F."/>
            <person name="Williamson S.C."/>
            <person name="Barbeau R.A."/>
            <person name="Hamilton E.P."/>
            <person name="Orias E."/>
        </authorList>
    </citation>
    <scope>NUCLEOTIDE SEQUENCE [LARGE SCALE GENOMIC DNA]</scope>
    <source>
        <strain evidence="4">SB210</strain>
    </source>
</reference>
<evidence type="ECO:0000259" key="2">
    <source>
        <dbReference type="PROSITE" id="PS50405"/>
    </source>
</evidence>
<dbReference type="EMBL" id="GG662720">
    <property type="protein sequence ID" value="EAR86261.2"/>
    <property type="molecule type" value="Genomic_DNA"/>
</dbReference>
<dbReference type="SUPFAM" id="SSF47616">
    <property type="entry name" value="GST C-terminal domain-like"/>
    <property type="match status" value="1"/>
</dbReference>
<dbReference type="InterPro" id="IPR010987">
    <property type="entry name" value="Glutathione-S-Trfase_C-like"/>
</dbReference>
<dbReference type="SUPFAM" id="SSF52833">
    <property type="entry name" value="Thioredoxin-like"/>
    <property type="match status" value="1"/>
</dbReference>
<dbReference type="OrthoDB" id="410118at2759"/>
<accession>Q22LV8</accession>
<sequence length="221" mass="24792">MSELQILGPLGNIHINIALIIAELAGVPLKHVVVEHKEATGKEFVKKYPLGLIPILITPDRETILTPVAIFKYIARAGKQLLGSSPLDETKIDQFLDIILGNLHKSYEDITTSIYGYREYDETSVKNAKKLFEKNLKFINDALKIDTYLVGQKLSIVDIALAAVLHRTFKIAFDDKFRSENPHTVRHLRYFSSIPVFSKYFGRLTLASGDWAPAKKAAVKA</sequence>
<dbReference type="InterPro" id="IPR004045">
    <property type="entry name" value="Glutathione_S-Trfase_N"/>
</dbReference>
<dbReference type="InParanoid" id="Q22LV8"/>
<dbReference type="PROSITE" id="PS50404">
    <property type="entry name" value="GST_NTER"/>
    <property type="match status" value="1"/>
</dbReference>
<dbReference type="KEGG" id="tet:TTHERM_00041590"/>
<dbReference type="STRING" id="312017.Q22LV8"/>
<dbReference type="Gene3D" id="3.40.30.10">
    <property type="entry name" value="Glutaredoxin"/>
    <property type="match status" value="1"/>
</dbReference>
<dbReference type="GeneID" id="7841468"/>
<evidence type="ECO:0000313" key="4">
    <source>
        <dbReference type="Proteomes" id="UP000009168"/>
    </source>
</evidence>
<dbReference type="OMA" id="WICYAQG"/>
<evidence type="ECO:0000313" key="3">
    <source>
        <dbReference type="EMBL" id="EAR86261.2"/>
    </source>
</evidence>
<dbReference type="PANTHER" id="PTHR43986">
    <property type="entry name" value="ELONGATION FACTOR 1-GAMMA"/>
    <property type="match status" value="1"/>
</dbReference>
<dbReference type="SFLD" id="SFLDS00019">
    <property type="entry name" value="Glutathione_Transferase_(cytos"/>
    <property type="match status" value="1"/>
</dbReference>
<dbReference type="Pfam" id="PF00043">
    <property type="entry name" value="GST_C"/>
    <property type="match status" value="1"/>
</dbReference>
<keyword evidence="4" id="KW-1185">Reference proteome</keyword>
<dbReference type="PROSITE" id="PS50405">
    <property type="entry name" value="GST_CTER"/>
    <property type="match status" value="1"/>
</dbReference>
<dbReference type="RefSeq" id="XP_977262.2">
    <property type="nucleotide sequence ID" value="XM_972169.3"/>
</dbReference>
<organism evidence="3 4">
    <name type="scientific">Tetrahymena thermophila (strain SB210)</name>
    <dbReference type="NCBI Taxonomy" id="312017"/>
    <lineage>
        <taxon>Eukaryota</taxon>
        <taxon>Sar</taxon>
        <taxon>Alveolata</taxon>
        <taxon>Ciliophora</taxon>
        <taxon>Intramacronucleata</taxon>
        <taxon>Oligohymenophorea</taxon>
        <taxon>Hymenostomatida</taxon>
        <taxon>Tetrahymenina</taxon>
        <taxon>Tetrahymenidae</taxon>
        <taxon>Tetrahymena</taxon>
    </lineage>
</organism>
<protein>
    <submittedName>
        <fullName evidence="3">Glutathione S-transferase, carboxy-terminal domain protein</fullName>
    </submittedName>
</protein>
<dbReference type="GO" id="GO:0005634">
    <property type="term" value="C:nucleus"/>
    <property type="evidence" value="ECO:0007669"/>
    <property type="project" value="TreeGrafter"/>
</dbReference>
<dbReference type="InterPro" id="IPR036282">
    <property type="entry name" value="Glutathione-S-Trfase_C_sf"/>
</dbReference>
<dbReference type="Gene3D" id="1.20.1050.10">
    <property type="match status" value="1"/>
</dbReference>
<dbReference type="HOGENOM" id="CLU_011226_3_2_1"/>